<protein>
    <submittedName>
        <fullName evidence="2">Uncharacterized protein</fullName>
    </submittedName>
</protein>
<name>A0ABQ9V3A4_SAGOE</name>
<dbReference type="EMBL" id="JASSZA010000008">
    <property type="protein sequence ID" value="KAK2103856.1"/>
    <property type="molecule type" value="Genomic_DNA"/>
</dbReference>
<gene>
    <name evidence="2" type="ORF">P7K49_017712</name>
</gene>
<reference evidence="2 3" key="1">
    <citation type="submission" date="2023-05" db="EMBL/GenBank/DDBJ databases">
        <title>B98-5 Cell Line De Novo Hybrid Assembly: An Optical Mapping Approach.</title>
        <authorList>
            <person name="Kananen K."/>
            <person name="Auerbach J.A."/>
            <person name="Kautto E."/>
            <person name="Blachly J.S."/>
        </authorList>
    </citation>
    <scope>NUCLEOTIDE SEQUENCE [LARGE SCALE GENOMIC DNA]</scope>
    <source>
        <strain evidence="2">B95-8</strain>
        <tissue evidence="2">Cell line</tissue>
    </source>
</reference>
<feature type="compositionally biased region" description="Polar residues" evidence="1">
    <location>
        <begin position="21"/>
        <end position="32"/>
    </location>
</feature>
<organism evidence="2 3">
    <name type="scientific">Saguinus oedipus</name>
    <name type="common">Cotton-top tamarin</name>
    <name type="synonym">Oedipomidas oedipus</name>
    <dbReference type="NCBI Taxonomy" id="9490"/>
    <lineage>
        <taxon>Eukaryota</taxon>
        <taxon>Metazoa</taxon>
        <taxon>Chordata</taxon>
        <taxon>Craniata</taxon>
        <taxon>Vertebrata</taxon>
        <taxon>Euteleostomi</taxon>
        <taxon>Mammalia</taxon>
        <taxon>Eutheria</taxon>
        <taxon>Euarchontoglires</taxon>
        <taxon>Primates</taxon>
        <taxon>Haplorrhini</taxon>
        <taxon>Platyrrhini</taxon>
        <taxon>Cebidae</taxon>
        <taxon>Callitrichinae</taxon>
        <taxon>Saguinus</taxon>
    </lineage>
</organism>
<accession>A0ABQ9V3A4</accession>
<sequence length="122" mass="12920">MLQPADSNGCPKAPPDPAQRLTPNGPSQSNLPRCQRPELRALAMQARVRGAATTSIGSVFWGLRELGSSCPLLTTFSYASQRTQSSEIMVYAISAEGPHYGSARFNTANSAPGPVRAEGCRA</sequence>
<feature type="region of interest" description="Disordered" evidence="1">
    <location>
        <begin position="1"/>
        <end position="34"/>
    </location>
</feature>
<evidence type="ECO:0000313" key="2">
    <source>
        <dbReference type="EMBL" id="KAK2103856.1"/>
    </source>
</evidence>
<evidence type="ECO:0000313" key="3">
    <source>
        <dbReference type="Proteomes" id="UP001266305"/>
    </source>
</evidence>
<keyword evidence="3" id="KW-1185">Reference proteome</keyword>
<dbReference type="Proteomes" id="UP001266305">
    <property type="component" value="Unassembled WGS sequence"/>
</dbReference>
<proteinExistence type="predicted"/>
<evidence type="ECO:0000256" key="1">
    <source>
        <dbReference type="SAM" id="MobiDB-lite"/>
    </source>
</evidence>
<comment type="caution">
    <text evidence="2">The sequence shown here is derived from an EMBL/GenBank/DDBJ whole genome shotgun (WGS) entry which is preliminary data.</text>
</comment>